<reference evidence="2 3" key="1">
    <citation type="submission" date="2020-04" db="EMBL/GenBank/DDBJ databases">
        <title>Genome sequencing of novel species.</title>
        <authorList>
            <person name="Heo J."/>
            <person name="Kim S.-J."/>
            <person name="Kim J.-S."/>
            <person name="Hong S.-B."/>
            <person name="Kwon S.-W."/>
        </authorList>
    </citation>
    <scope>NUCLEOTIDE SEQUENCE [LARGE SCALE GENOMIC DNA]</scope>
    <source>
        <strain evidence="2 3">MFER-1</strain>
    </source>
</reference>
<dbReference type="AlphaFoldDB" id="A0A7Z2VHP1"/>
<organism evidence="2 3">
    <name type="scientific">Cohnella herbarum</name>
    <dbReference type="NCBI Taxonomy" id="2728023"/>
    <lineage>
        <taxon>Bacteria</taxon>
        <taxon>Bacillati</taxon>
        <taxon>Bacillota</taxon>
        <taxon>Bacilli</taxon>
        <taxon>Bacillales</taxon>
        <taxon>Paenibacillaceae</taxon>
        <taxon>Cohnella</taxon>
    </lineage>
</organism>
<keyword evidence="1" id="KW-0812">Transmembrane</keyword>
<keyword evidence="3" id="KW-1185">Reference proteome</keyword>
<feature type="transmembrane region" description="Helical" evidence="1">
    <location>
        <begin position="136"/>
        <end position="154"/>
    </location>
</feature>
<dbReference type="RefSeq" id="WP_169279499.1">
    <property type="nucleotide sequence ID" value="NZ_CP051680.1"/>
</dbReference>
<protein>
    <submittedName>
        <fullName evidence="2">Uncharacterized protein</fullName>
    </submittedName>
</protein>
<feature type="transmembrane region" description="Helical" evidence="1">
    <location>
        <begin position="39"/>
        <end position="58"/>
    </location>
</feature>
<name>A0A7Z2VHP1_9BACL</name>
<dbReference type="KEGG" id="cheb:HH215_08460"/>
<dbReference type="Proteomes" id="UP000502248">
    <property type="component" value="Chromosome"/>
</dbReference>
<keyword evidence="1" id="KW-0472">Membrane</keyword>
<evidence type="ECO:0000313" key="2">
    <source>
        <dbReference type="EMBL" id="QJD83202.1"/>
    </source>
</evidence>
<proteinExistence type="predicted"/>
<keyword evidence="1" id="KW-1133">Transmembrane helix</keyword>
<dbReference type="EMBL" id="CP051680">
    <property type="protein sequence ID" value="QJD83202.1"/>
    <property type="molecule type" value="Genomic_DNA"/>
</dbReference>
<accession>A0A7Z2VHP1</accession>
<sequence length="169" mass="19268">MKSTLLLLLNLVSLLSIFLFIEHAMTVSPGQVSGNGNPALLFVIPIVVLFLVLVYQWCRWIKLKLIPLKWTIIASMAVIFHWVVGISYQQTSFQRYKQHIAQANKSISGEIDWAYIDSITSGLSIHINNQIFNLNTYLMMVTLSLMLAILLVVLKRKIEEALQVHDRSE</sequence>
<gene>
    <name evidence="2" type="ORF">HH215_08460</name>
</gene>
<evidence type="ECO:0000313" key="3">
    <source>
        <dbReference type="Proteomes" id="UP000502248"/>
    </source>
</evidence>
<feature type="transmembrane region" description="Helical" evidence="1">
    <location>
        <begin position="70"/>
        <end position="88"/>
    </location>
</feature>
<evidence type="ECO:0000256" key="1">
    <source>
        <dbReference type="SAM" id="Phobius"/>
    </source>
</evidence>